<organism evidence="3 4">
    <name type="scientific">Mycoplasma putrefaciens (strain ATCC 15718 / NCTC 10155 / C30 KS-1 / KS-1)</name>
    <dbReference type="NCBI Taxonomy" id="743965"/>
    <lineage>
        <taxon>Bacteria</taxon>
        <taxon>Bacillati</taxon>
        <taxon>Mycoplasmatota</taxon>
        <taxon>Mollicutes</taxon>
        <taxon>Mycoplasmataceae</taxon>
        <taxon>Mycoplasma</taxon>
    </lineage>
</organism>
<dbReference type="Pfam" id="PF03382">
    <property type="entry name" value="DUF285"/>
    <property type="match status" value="3"/>
</dbReference>
<dbReference type="RefSeq" id="WP_014034973.1">
    <property type="nucleotide sequence ID" value="NC_015946.1"/>
</dbReference>
<keyword evidence="2" id="KW-1133">Transmembrane helix</keyword>
<dbReference type="KEGG" id="mpf:MPUT_0226"/>
<dbReference type="Proteomes" id="UP000008907">
    <property type="component" value="Chromosome"/>
</dbReference>
<feature type="region of interest" description="Disordered" evidence="1">
    <location>
        <begin position="73"/>
        <end position="130"/>
    </location>
</feature>
<dbReference type="AlphaFoldDB" id="A0A7U3ZSA7"/>
<dbReference type="NCBIfam" id="TIGR02167">
    <property type="entry name" value="Liste_lipo_26"/>
    <property type="match status" value="1"/>
</dbReference>
<feature type="region of interest" description="Disordered" evidence="1">
    <location>
        <begin position="1"/>
        <end position="34"/>
    </location>
</feature>
<dbReference type="EMBL" id="CP003021">
    <property type="protein sequence ID" value="AEM68617.1"/>
    <property type="molecule type" value="Genomic_DNA"/>
</dbReference>
<name>A0A7U3ZSA7_MYCPK</name>
<evidence type="ECO:0000256" key="2">
    <source>
        <dbReference type="SAM" id="Phobius"/>
    </source>
</evidence>
<evidence type="ECO:0000256" key="1">
    <source>
        <dbReference type="SAM" id="MobiDB-lite"/>
    </source>
</evidence>
<sequence length="665" mass="76985">MDKNLDKDIIQNSTDQVEDLKNDVEDQQQDQENKISRHNKNKFLKVLGITGLVSCLAIAAAITVVVKFYQPKSPDSDADIIPDETLIPDENNNPDNHLTPDKTPTPQPTPEPDKPNPTPNPNVDPVTPVVPDNINELKLSDRKYIDFIWNKHFKNKRSSLETFKDVEDNFKYVLKQARPQIKEFKIEFNNISNRDIKLDLKRDDYKLKASYENEQFDLEIGKVNDSSRPMIVKIVDWPKKLQNNQKLMSFSSSQDITNEFKDDQTTTYEVVQLGYLKVTNTTEKRPNLKTLVEIITMPGKVQKVNPNLPREVESLRRVFSKTKIFEEIDGIKNWDTSNIKSMRYAFRDSSFNGDLSNWDTSNVIDMGGMFQNSAFNNNSITKWNTSKVVDMNAMFAFLKAFDHDINTKQVTVGNKTYLAWDTSSVEIMSRMFQETNFNQDISNWDTSKVFGMERMFHNDKLFNQNINTKQVTVGNKTYLAWNTLNVKNIKGMFENAIAFNSNIDNWNVSKLENAFELFRNAKIFNQSINTKFVILGNTNYVAWDTINLKTVEGMFWGAKAFNGDISKWNTSKIESLENVFRDAEAFNQNISTKEVSDIAQKSNYTAWDVKKVNNINHGFYNAKSFDQDLFTWDVREINKHERTKSWDEGTTSWKPNKKPWITVKK</sequence>
<feature type="transmembrane region" description="Helical" evidence="2">
    <location>
        <begin position="43"/>
        <end position="66"/>
    </location>
</feature>
<gene>
    <name evidence="3" type="ordered locus">MPUT_0226</name>
</gene>
<reference evidence="3 4" key="1">
    <citation type="journal article" date="2011" name="J. Bacteriol.">
        <title>Genome Sequence of Mycoplasma putrefaciens Type Strain KS1.</title>
        <authorList>
            <person name="Calcutt M.J."/>
            <person name="Foecking M.F."/>
        </authorList>
    </citation>
    <scope>NUCLEOTIDE SEQUENCE [LARGE SCALE GENOMIC DNA]</scope>
    <source>
        <strain evidence="4">ATCC 15718 / NCTC 10155 / C30 KS-1 / KS-1</strain>
    </source>
</reference>
<accession>A0A7U3ZSA7</accession>
<evidence type="ECO:0000313" key="4">
    <source>
        <dbReference type="Proteomes" id="UP000008907"/>
    </source>
</evidence>
<proteinExistence type="predicted"/>
<feature type="compositionally biased region" description="Pro residues" evidence="1">
    <location>
        <begin position="103"/>
        <end position="122"/>
    </location>
</feature>
<protein>
    <submittedName>
        <fullName evidence="3">PARCEL domain protein</fullName>
    </submittedName>
</protein>
<dbReference type="InterPro" id="IPR011889">
    <property type="entry name" value="Liste_lipo_26"/>
</dbReference>
<keyword evidence="2" id="KW-0472">Membrane</keyword>
<evidence type="ECO:0000313" key="3">
    <source>
        <dbReference type="EMBL" id="AEM68617.1"/>
    </source>
</evidence>
<dbReference type="InterPro" id="IPR005046">
    <property type="entry name" value="DUF285"/>
</dbReference>
<keyword evidence="2" id="KW-0812">Transmembrane</keyword>